<accession>A0A7X0JLL0</accession>
<evidence type="ECO:0000313" key="3">
    <source>
        <dbReference type="Proteomes" id="UP000585437"/>
    </source>
</evidence>
<feature type="transmembrane region" description="Helical" evidence="1">
    <location>
        <begin position="114"/>
        <end position="138"/>
    </location>
</feature>
<keyword evidence="3" id="KW-1185">Reference proteome</keyword>
<gene>
    <name evidence="2" type="ORF">F4695_003248</name>
</gene>
<feature type="transmembrane region" description="Helical" evidence="1">
    <location>
        <begin position="257"/>
        <end position="282"/>
    </location>
</feature>
<comment type="caution">
    <text evidence="2">The sequence shown here is derived from an EMBL/GenBank/DDBJ whole genome shotgun (WGS) entry which is preliminary data.</text>
</comment>
<organism evidence="2 3">
    <name type="scientific">Rhizobium soli</name>
    <dbReference type="NCBI Taxonomy" id="424798"/>
    <lineage>
        <taxon>Bacteria</taxon>
        <taxon>Pseudomonadati</taxon>
        <taxon>Pseudomonadota</taxon>
        <taxon>Alphaproteobacteria</taxon>
        <taxon>Hyphomicrobiales</taxon>
        <taxon>Rhizobiaceae</taxon>
        <taxon>Rhizobium/Agrobacterium group</taxon>
        <taxon>Rhizobium</taxon>
    </lineage>
</organism>
<keyword evidence="1" id="KW-1133">Transmembrane helix</keyword>
<name>A0A7X0JLL0_9HYPH</name>
<reference evidence="2 3" key="1">
    <citation type="submission" date="2020-08" db="EMBL/GenBank/DDBJ databases">
        <title>The Agave Microbiome: Exploring the role of microbial communities in plant adaptations to desert environments.</title>
        <authorList>
            <person name="Partida-Martinez L.P."/>
        </authorList>
    </citation>
    <scope>NUCLEOTIDE SEQUENCE [LARGE SCALE GENOMIC DNA]</scope>
    <source>
        <strain evidence="2 3">AS3.12</strain>
    </source>
</reference>
<keyword evidence="1" id="KW-0812">Transmembrane</keyword>
<dbReference type="RefSeq" id="WP_062576535.1">
    <property type="nucleotide sequence ID" value="NZ_JACHBU010000006.1"/>
</dbReference>
<evidence type="ECO:0000313" key="2">
    <source>
        <dbReference type="EMBL" id="MBB6509864.1"/>
    </source>
</evidence>
<dbReference type="EMBL" id="JACHBU010000006">
    <property type="protein sequence ID" value="MBB6509864.1"/>
    <property type="molecule type" value="Genomic_DNA"/>
</dbReference>
<protein>
    <recommendedName>
        <fullName evidence="4">PhnA-like protein</fullName>
    </recommendedName>
</protein>
<dbReference type="AlphaFoldDB" id="A0A7X0JLL0"/>
<keyword evidence="1" id="KW-0472">Membrane</keyword>
<proteinExistence type="predicted"/>
<dbReference type="Proteomes" id="UP000585437">
    <property type="component" value="Unassembled WGS sequence"/>
</dbReference>
<feature type="transmembrane region" description="Helical" evidence="1">
    <location>
        <begin position="71"/>
        <end position="94"/>
    </location>
</feature>
<evidence type="ECO:0008006" key="4">
    <source>
        <dbReference type="Google" id="ProtNLM"/>
    </source>
</evidence>
<evidence type="ECO:0000256" key="1">
    <source>
        <dbReference type="SAM" id="Phobius"/>
    </source>
</evidence>
<feature type="transmembrane region" description="Helical" evidence="1">
    <location>
        <begin position="32"/>
        <end position="59"/>
    </location>
</feature>
<sequence length="303" mass="30500">MVTPVTTHLPHETTHGVSVNATSALNKVSWGAIFAGVVIALAVQFLLNLLGVGLGAAVLDPVTSDNPTASTFSIAGGIWFVIAGIIAAFVGGYVSSRLSGRPSNSTGGYHGLTTWAVTTLVVLYMLTTSIGALVGGAFSGLSSVIGGVGQTAATAASTAAPAIANSANPMAGIEQQIRSTTGNDPQALQNAAVAAVQAAVTGDQAKAEDARNRAAEAIARSQNIPVEQARQQVQQYEATYRENVEAAKQQALEAAEATATAVSAGAILGFIALALGAIAGWVGGSFGTKKNVVVTETVGRRTV</sequence>